<dbReference type="PANTHER" id="PTHR35528">
    <property type="entry name" value="BLL1675 PROTEIN"/>
    <property type="match status" value="1"/>
</dbReference>
<organism evidence="2 3">
    <name type="scientific">Brevundimonas subvibrioides</name>
    <dbReference type="NCBI Taxonomy" id="74313"/>
    <lineage>
        <taxon>Bacteria</taxon>
        <taxon>Pseudomonadati</taxon>
        <taxon>Pseudomonadota</taxon>
        <taxon>Alphaproteobacteria</taxon>
        <taxon>Caulobacterales</taxon>
        <taxon>Caulobacteraceae</taxon>
        <taxon>Brevundimonas</taxon>
    </lineage>
</organism>
<dbReference type="Pfam" id="PF13610">
    <property type="entry name" value="DDE_Tnp_IS240"/>
    <property type="match status" value="1"/>
</dbReference>
<sequence length="87" mass="10240">MNQCGIAVSDETIRCWTIKFGPLIVRRLKRRRPAPSPRCRLDEMVCSIGGKRMCLWRAVDDEGEVLDLVVQRRRDTEPRRMRQGRRS</sequence>
<reference evidence="2 3" key="1">
    <citation type="submission" date="2017-03" db="EMBL/GenBank/DDBJ databases">
        <title>Lifting the veil on microbial sulfur biogeochemistry in mining wastewaters.</title>
        <authorList>
            <person name="Kantor R.S."/>
            <person name="Colenbrander Nelson T."/>
            <person name="Marshall S."/>
            <person name="Bennett D."/>
            <person name="Apte S."/>
            <person name="Camacho D."/>
            <person name="Thomas B.C."/>
            <person name="Warren L.A."/>
            <person name="Banfield J.F."/>
        </authorList>
    </citation>
    <scope>NUCLEOTIDE SEQUENCE [LARGE SCALE GENOMIC DNA]</scope>
    <source>
        <strain evidence="2">32-68-21</strain>
    </source>
</reference>
<protein>
    <recommendedName>
        <fullName evidence="1">DDE domain-containing protein</fullName>
    </recommendedName>
</protein>
<comment type="caution">
    <text evidence="2">The sequence shown here is derived from an EMBL/GenBank/DDBJ whole genome shotgun (WGS) entry which is preliminary data.</text>
</comment>
<dbReference type="EMBL" id="NCEQ01000004">
    <property type="protein sequence ID" value="OYX57843.1"/>
    <property type="molecule type" value="Genomic_DNA"/>
</dbReference>
<dbReference type="InterPro" id="IPR032874">
    <property type="entry name" value="DDE_dom"/>
</dbReference>
<accession>A0A258HNF0</accession>
<evidence type="ECO:0000259" key="1">
    <source>
        <dbReference type="Pfam" id="PF13610"/>
    </source>
</evidence>
<evidence type="ECO:0000313" key="2">
    <source>
        <dbReference type="EMBL" id="OYX57843.1"/>
    </source>
</evidence>
<feature type="domain" description="DDE" evidence="1">
    <location>
        <begin position="39"/>
        <end position="77"/>
    </location>
</feature>
<evidence type="ECO:0000313" key="3">
    <source>
        <dbReference type="Proteomes" id="UP000216147"/>
    </source>
</evidence>
<dbReference type="AlphaFoldDB" id="A0A258HNF0"/>
<dbReference type="InterPro" id="IPR052183">
    <property type="entry name" value="IS_Transposase"/>
</dbReference>
<gene>
    <name evidence="2" type="ORF">B7Y86_05070</name>
</gene>
<proteinExistence type="predicted"/>
<dbReference type="PANTHER" id="PTHR35528:SF3">
    <property type="entry name" value="BLL1675 PROTEIN"/>
    <property type="match status" value="1"/>
</dbReference>
<dbReference type="Proteomes" id="UP000216147">
    <property type="component" value="Unassembled WGS sequence"/>
</dbReference>
<name>A0A258HNF0_9CAUL</name>